<comment type="similarity">
    <text evidence="1">Belongs to the STEEP1 family.</text>
</comment>
<dbReference type="Pfam" id="PF25809">
    <property type="entry name" value="STEEP1"/>
    <property type="match status" value="1"/>
</dbReference>
<dbReference type="InterPro" id="IPR057965">
    <property type="entry name" value="STEEP1_dom"/>
</dbReference>
<accession>A0A1Z5T5K5</accession>
<dbReference type="AlphaFoldDB" id="A0A1Z5T5K5"/>
<sequence>MAYTTYHCLCSELIVALPKPLEQLLRREGDASYVCGGRQTTVNASIAEDAIIMKLEDGFEKRYPVACRRCSLPIGYHLDLCQFEDSKSSSGPLSDVLYILSGALQSTEILQGGSHSANAAQASVAAK</sequence>
<protein>
    <recommendedName>
        <fullName evidence="2">STEEP1 domain-containing protein</fullName>
    </recommendedName>
</protein>
<dbReference type="Proteomes" id="UP000194280">
    <property type="component" value="Unassembled WGS sequence"/>
</dbReference>
<dbReference type="EMBL" id="MUNK01000117">
    <property type="protein sequence ID" value="OTA31285.1"/>
    <property type="molecule type" value="Genomic_DNA"/>
</dbReference>
<evidence type="ECO:0000313" key="4">
    <source>
        <dbReference type="Proteomes" id="UP000194280"/>
    </source>
</evidence>
<reference evidence="3 4" key="1">
    <citation type="submission" date="2017-01" db="EMBL/GenBank/DDBJ databases">
        <title>The recent genome duplication of the halophilic yeast Hortaea werneckii: insights from long-read sequencing.</title>
        <authorList>
            <person name="Sinha S."/>
            <person name="Flibotte S."/>
            <person name="Neira M."/>
            <person name="Lenassi M."/>
            <person name="Gostincar C."/>
            <person name="Stajich J.E."/>
            <person name="Nislow C.E."/>
        </authorList>
    </citation>
    <scope>NUCLEOTIDE SEQUENCE [LARGE SCALE GENOMIC DNA]</scope>
    <source>
        <strain evidence="3 4">EXF-2000</strain>
    </source>
</reference>
<dbReference type="VEuPathDB" id="FungiDB:BTJ68_10060"/>
<name>A0A1Z5T5K5_HORWE</name>
<comment type="caution">
    <text evidence="3">The sequence shown here is derived from an EMBL/GenBank/DDBJ whole genome shotgun (WGS) entry which is preliminary data.</text>
</comment>
<gene>
    <name evidence="3" type="ORF">BTJ68_10060</name>
</gene>
<dbReference type="GO" id="GO:0090158">
    <property type="term" value="P:endoplasmic reticulum membrane organization"/>
    <property type="evidence" value="ECO:0007669"/>
    <property type="project" value="TreeGrafter"/>
</dbReference>
<proteinExistence type="inferred from homology"/>
<evidence type="ECO:0000259" key="2">
    <source>
        <dbReference type="Pfam" id="PF25809"/>
    </source>
</evidence>
<dbReference type="InParanoid" id="A0A1Z5T5K5"/>
<dbReference type="GO" id="GO:0005737">
    <property type="term" value="C:cytoplasm"/>
    <property type="evidence" value="ECO:0007669"/>
    <property type="project" value="GOC"/>
</dbReference>
<evidence type="ECO:0000313" key="3">
    <source>
        <dbReference type="EMBL" id="OTA31285.1"/>
    </source>
</evidence>
<organism evidence="3 4">
    <name type="scientific">Hortaea werneckii EXF-2000</name>
    <dbReference type="NCBI Taxonomy" id="1157616"/>
    <lineage>
        <taxon>Eukaryota</taxon>
        <taxon>Fungi</taxon>
        <taxon>Dikarya</taxon>
        <taxon>Ascomycota</taxon>
        <taxon>Pezizomycotina</taxon>
        <taxon>Dothideomycetes</taxon>
        <taxon>Dothideomycetidae</taxon>
        <taxon>Mycosphaerellales</taxon>
        <taxon>Teratosphaeriaceae</taxon>
        <taxon>Hortaea</taxon>
    </lineage>
</organism>
<dbReference type="GO" id="GO:0006888">
    <property type="term" value="P:endoplasmic reticulum to Golgi vesicle-mediated transport"/>
    <property type="evidence" value="ECO:0007669"/>
    <property type="project" value="TreeGrafter"/>
</dbReference>
<dbReference type="PANTHER" id="PTHR46355">
    <property type="entry name" value="UPF0428 PROTEIN CXORF56"/>
    <property type="match status" value="1"/>
</dbReference>
<evidence type="ECO:0000256" key="1">
    <source>
        <dbReference type="ARBA" id="ARBA00024205"/>
    </source>
</evidence>
<dbReference type="OrthoDB" id="418131at2759"/>
<dbReference type="PANTHER" id="PTHR46355:SF1">
    <property type="entry name" value="STING ER EXIT PROTEIN"/>
    <property type="match status" value="1"/>
</dbReference>
<keyword evidence="4" id="KW-1185">Reference proteome</keyword>
<dbReference type="STRING" id="1157616.A0A1Z5T5K5"/>
<dbReference type="InterPro" id="IPR029704">
    <property type="entry name" value="STEEP-like"/>
</dbReference>
<feature type="domain" description="STEEP1" evidence="2">
    <location>
        <begin position="3"/>
        <end position="108"/>
    </location>
</feature>